<feature type="domain" description="Endonuclease/exonuclease/phosphatase" evidence="10">
    <location>
        <begin position="72"/>
        <end position="488"/>
    </location>
</feature>
<dbReference type="PROSITE" id="PS51435">
    <property type="entry name" value="AP_NUCLEASE_F1_4"/>
    <property type="match status" value="1"/>
</dbReference>
<feature type="binding site" evidence="7">
    <location>
        <position position="487"/>
    </location>
    <ligand>
        <name>Mg(2+)</name>
        <dbReference type="ChEBI" id="CHEBI:18420"/>
        <label>1</label>
    </ligand>
</feature>
<keyword evidence="3 7" id="KW-0479">Metal-binding</keyword>
<dbReference type="SUPFAM" id="SSF56219">
    <property type="entry name" value="DNase I-like"/>
    <property type="match status" value="2"/>
</dbReference>
<feature type="binding site" evidence="7">
    <location>
        <position position="335"/>
    </location>
    <ligand>
        <name>Mg(2+)</name>
        <dbReference type="ChEBI" id="CHEBI:18420"/>
        <label>1</label>
    </ligand>
</feature>
<name>A0A5A8CDM9_CAFRO</name>
<dbReference type="GO" id="GO:0008311">
    <property type="term" value="F:double-stranded DNA 3'-5' DNA exonuclease activity"/>
    <property type="evidence" value="ECO:0007669"/>
    <property type="project" value="TreeGrafter"/>
</dbReference>
<dbReference type="AlphaFoldDB" id="A0A5A8CDM9"/>
<evidence type="ECO:0000256" key="8">
    <source>
        <dbReference type="PIRSR" id="PIRSR604808-3"/>
    </source>
</evidence>
<comment type="caution">
    <text evidence="11">The sequence shown here is derived from an EMBL/GenBank/DDBJ whole genome shotgun (WGS) entry which is preliminary data.</text>
</comment>
<feature type="site" description="Interaction with DNA substrate" evidence="8">
    <location>
        <position position="488"/>
    </location>
</feature>
<gene>
    <name evidence="11" type="ORF">FNF29_04898</name>
</gene>
<dbReference type="PANTHER" id="PTHR22748">
    <property type="entry name" value="AP ENDONUCLEASE"/>
    <property type="match status" value="1"/>
</dbReference>
<feature type="binding site" evidence="7">
    <location>
        <position position="75"/>
    </location>
    <ligand>
        <name>Mg(2+)</name>
        <dbReference type="ChEBI" id="CHEBI:18420"/>
        <label>1</label>
    </ligand>
</feature>
<feature type="compositionally biased region" description="Low complexity" evidence="9">
    <location>
        <begin position="195"/>
        <end position="205"/>
    </location>
</feature>
<feature type="binding site" evidence="7">
    <location>
        <position position="105"/>
    </location>
    <ligand>
        <name>Mg(2+)</name>
        <dbReference type="ChEBI" id="CHEBI:18420"/>
        <label>1</label>
    </ligand>
</feature>
<evidence type="ECO:0000256" key="4">
    <source>
        <dbReference type="ARBA" id="ARBA00022801"/>
    </source>
</evidence>
<feature type="region of interest" description="Disordered" evidence="9">
    <location>
        <begin position="370"/>
        <end position="391"/>
    </location>
</feature>
<feature type="active site" evidence="6">
    <location>
        <position position="292"/>
    </location>
</feature>
<evidence type="ECO:0000256" key="3">
    <source>
        <dbReference type="ARBA" id="ARBA00022723"/>
    </source>
</evidence>
<dbReference type="Proteomes" id="UP000323011">
    <property type="component" value="Unassembled WGS sequence"/>
</dbReference>
<evidence type="ECO:0000256" key="1">
    <source>
        <dbReference type="ARBA" id="ARBA00001936"/>
    </source>
</evidence>
<evidence type="ECO:0000256" key="9">
    <source>
        <dbReference type="SAM" id="MobiDB-lite"/>
    </source>
</evidence>
<dbReference type="EMBL" id="VLTN01000030">
    <property type="protein sequence ID" value="KAA0151008.1"/>
    <property type="molecule type" value="Genomic_DNA"/>
</dbReference>
<evidence type="ECO:0000313" key="11">
    <source>
        <dbReference type="EMBL" id="KAA0151008.1"/>
    </source>
</evidence>
<dbReference type="GO" id="GO:0008081">
    <property type="term" value="F:phosphoric diester hydrolase activity"/>
    <property type="evidence" value="ECO:0007669"/>
    <property type="project" value="TreeGrafter"/>
</dbReference>
<feature type="site" description="Important for catalytic activity" evidence="8">
    <location>
        <position position="462"/>
    </location>
</feature>
<evidence type="ECO:0000313" key="12">
    <source>
        <dbReference type="Proteomes" id="UP000323011"/>
    </source>
</evidence>
<dbReference type="InterPro" id="IPR005135">
    <property type="entry name" value="Endo/exonuclease/phosphatase"/>
</dbReference>
<feature type="region of interest" description="Disordered" evidence="9">
    <location>
        <begin position="195"/>
        <end position="225"/>
    </location>
</feature>
<feature type="region of interest" description="Disordered" evidence="9">
    <location>
        <begin position="1"/>
        <end position="28"/>
    </location>
</feature>
<keyword evidence="7" id="KW-0464">Manganese</keyword>
<keyword evidence="5 7" id="KW-0460">Magnesium</keyword>
<dbReference type="GO" id="GO:0046872">
    <property type="term" value="F:metal ion binding"/>
    <property type="evidence" value="ECO:0007669"/>
    <property type="project" value="UniProtKB-KW"/>
</dbReference>
<protein>
    <recommendedName>
        <fullName evidence="10">Endonuclease/exonuclease/phosphatase domain-containing protein</fullName>
    </recommendedName>
</protein>
<dbReference type="InterPro" id="IPR036691">
    <property type="entry name" value="Endo/exonu/phosph_ase_sf"/>
</dbReference>
<feature type="active site" description="Proton donor/acceptor" evidence="6">
    <location>
        <position position="333"/>
    </location>
</feature>
<evidence type="ECO:0000256" key="7">
    <source>
        <dbReference type="PIRSR" id="PIRSR604808-2"/>
    </source>
</evidence>
<accession>A0A5A8CDM9</accession>
<evidence type="ECO:0000256" key="5">
    <source>
        <dbReference type="ARBA" id="ARBA00022842"/>
    </source>
</evidence>
<evidence type="ECO:0000256" key="6">
    <source>
        <dbReference type="PIRSR" id="PIRSR604808-1"/>
    </source>
</evidence>
<feature type="site" description="Transition state stabilizer" evidence="8">
    <location>
        <position position="335"/>
    </location>
</feature>
<dbReference type="PANTHER" id="PTHR22748:SF6">
    <property type="entry name" value="DNA-(APURINIC OR APYRIMIDINIC SITE) ENDONUCLEASE"/>
    <property type="match status" value="1"/>
</dbReference>
<keyword evidence="4" id="KW-0378">Hydrolase</keyword>
<proteinExistence type="inferred from homology"/>
<dbReference type="Gene3D" id="3.60.10.10">
    <property type="entry name" value="Endonuclease/exonuclease/phosphatase"/>
    <property type="match status" value="2"/>
</dbReference>
<dbReference type="Pfam" id="PF03372">
    <property type="entry name" value="Exo_endo_phos"/>
    <property type="match status" value="1"/>
</dbReference>
<dbReference type="GO" id="GO:0003677">
    <property type="term" value="F:DNA binding"/>
    <property type="evidence" value="ECO:0007669"/>
    <property type="project" value="InterPro"/>
</dbReference>
<dbReference type="GO" id="GO:0003906">
    <property type="term" value="F:DNA-(apurinic or apyrimidinic site) endonuclease activity"/>
    <property type="evidence" value="ECO:0007669"/>
    <property type="project" value="TreeGrafter"/>
</dbReference>
<feature type="active site" description="Proton acceptor" evidence="6">
    <location>
        <position position="488"/>
    </location>
</feature>
<dbReference type="PROSITE" id="PS00728">
    <property type="entry name" value="AP_NUCLEASE_F1_3"/>
    <property type="match status" value="1"/>
</dbReference>
<comment type="cofactor">
    <cofactor evidence="1">
        <name>Mn(2+)</name>
        <dbReference type="ChEBI" id="CHEBI:29035"/>
    </cofactor>
</comment>
<feature type="compositionally biased region" description="Low complexity" evidence="9">
    <location>
        <begin position="379"/>
        <end position="391"/>
    </location>
</feature>
<dbReference type="InterPro" id="IPR004808">
    <property type="entry name" value="AP_endonuc_1"/>
</dbReference>
<evidence type="ECO:0000256" key="2">
    <source>
        <dbReference type="ARBA" id="ARBA00007092"/>
    </source>
</evidence>
<sequence length="504" mass="52070">MPKRAASDAGDAATPAKAARPAAASPRKRAPAVAYIVPDTVRSIPEAANADAFAANIPPRDAAHQASTFKVMCWNVASLRALVRRGGGFRAWARAELPDVLVLNETKLDDSLVAPPGLPAAESMSDEHQAEAAAAAAAASGDDGAAVEAAAATAAAAAAAPAKRQLSLSWDRKPKAAAGDASAPAPAVAAAAAAAPVSGSASAPAGKTPSRKGRTAKPKPDERFNSHRLFGPDLFAHEVWACTTSRKGYAGVAAFSRTPPIASSTGLGEAELDEEGRVVTLEWEGLAVVGCYTPNSGQTLGRLDFRTTRWDPAFRAHLATLERRRGRVLVVGDLNVAFRDYDVYDPKRMRNKAAGFCDAERANFAAMIAPRSGGDGKQTSPSSAAAAASTAAAAEPAPTAAAAATSDLVDPLTLATDISPSAPGMGFTDTWLSQPGNARAAQWSFFSARADMRSKNKGWRLDYALASERLQPLVSDSYIRANAVGSDHLPIGVEFSRAALQGAP</sequence>
<feature type="binding site" evidence="7">
    <location>
        <position position="333"/>
    </location>
    <ligand>
        <name>Mg(2+)</name>
        <dbReference type="ChEBI" id="CHEBI:18420"/>
        <label>1</label>
    </ligand>
</feature>
<organism evidence="11 12">
    <name type="scientific">Cafeteria roenbergensis</name>
    <name type="common">Marine flagellate</name>
    <dbReference type="NCBI Taxonomy" id="33653"/>
    <lineage>
        <taxon>Eukaryota</taxon>
        <taxon>Sar</taxon>
        <taxon>Stramenopiles</taxon>
        <taxon>Bigyra</taxon>
        <taxon>Opalozoa</taxon>
        <taxon>Bicosoecida</taxon>
        <taxon>Cafeteriaceae</taxon>
        <taxon>Cafeteria</taxon>
    </lineage>
</organism>
<dbReference type="InterPro" id="IPR020848">
    <property type="entry name" value="AP_endonuclease_F1_CS"/>
</dbReference>
<dbReference type="GO" id="GO:0005634">
    <property type="term" value="C:nucleus"/>
    <property type="evidence" value="ECO:0007669"/>
    <property type="project" value="TreeGrafter"/>
</dbReference>
<comment type="cofactor">
    <cofactor evidence="7">
        <name>Mg(2+)</name>
        <dbReference type="ChEBI" id="CHEBI:18420"/>
    </cofactor>
    <cofactor evidence="7">
        <name>Mn(2+)</name>
        <dbReference type="ChEBI" id="CHEBI:29035"/>
    </cofactor>
    <text evidence="7">Probably binds two magnesium or manganese ions per subunit.</text>
</comment>
<reference evidence="11 12" key="1">
    <citation type="submission" date="2019-07" db="EMBL/GenBank/DDBJ databases">
        <title>Genomes of Cafeteria roenbergensis.</title>
        <authorList>
            <person name="Fischer M.G."/>
            <person name="Hackl T."/>
            <person name="Roman M."/>
        </authorList>
    </citation>
    <scope>NUCLEOTIDE SEQUENCE [LARGE SCALE GENOMIC DNA]</scope>
    <source>
        <strain evidence="11 12">BVI</strain>
    </source>
</reference>
<evidence type="ECO:0000259" key="10">
    <source>
        <dbReference type="Pfam" id="PF03372"/>
    </source>
</evidence>
<comment type="similarity">
    <text evidence="2">Belongs to the DNA repair enzymes AP/ExoA family.</text>
</comment>
<feature type="compositionally biased region" description="Low complexity" evidence="9">
    <location>
        <begin position="7"/>
        <end position="25"/>
    </location>
</feature>
<dbReference type="GO" id="GO:0006284">
    <property type="term" value="P:base-excision repair"/>
    <property type="evidence" value="ECO:0007669"/>
    <property type="project" value="TreeGrafter"/>
</dbReference>
<keyword evidence="12" id="KW-1185">Reference proteome</keyword>
<feature type="binding site" evidence="7">
    <location>
        <position position="488"/>
    </location>
    <ligand>
        <name>Mg(2+)</name>
        <dbReference type="ChEBI" id="CHEBI:18420"/>
        <label>1</label>
    </ligand>
</feature>